<dbReference type="InterPro" id="IPR000659">
    <property type="entry name" value="Pyridox_Oxase"/>
</dbReference>
<comment type="similarity">
    <text evidence="1">Belongs to the pyridoxamine 5'-phosphate oxidase family.</text>
</comment>
<feature type="binding site" evidence="5">
    <location>
        <position position="88"/>
    </location>
    <ligand>
        <name>FMN</name>
        <dbReference type="ChEBI" id="CHEBI:58210"/>
    </ligand>
</feature>
<dbReference type="PIRSF" id="PIRSF000190">
    <property type="entry name" value="Pyd_amn-ph_oxd"/>
    <property type="match status" value="1"/>
</dbReference>
<keyword evidence="3 5" id="KW-0288">FMN</keyword>
<feature type="binding site" evidence="5">
    <location>
        <begin position="66"/>
        <end position="71"/>
    </location>
    <ligand>
        <name>FMN</name>
        <dbReference type="ChEBI" id="CHEBI:58210"/>
    </ligand>
</feature>
<dbReference type="InterPro" id="IPR011576">
    <property type="entry name" value="Pyridox_Oxase_N"/>
</dbReference>
<dbReference type="Pfam" id="PF10590">
    <property type="entry name" value="PNP_phzG_C"/>
    <property type="match status" value="1"/>
</dbReference>
<evidence type="ECO:0000313" key="8">
    <source>
        <dbReference type="EMBL" id="MBS4221728.1"/>
    </source>
</evidence>
<comment type="caution">
    <text evidence="8">The sequence shown here is derived from an EMBL/GenBank/DDBJ whole genome shotgun (WGS) entry which is preliminary data.</text>
</comment>
<dbReference type="PROSITE" id="PS01064">
    <property type="entry name" value="PYRIDOX_OXIDASE"/>
    <property type="match status" value="1"/>
</dbReference>
<dbReference type="GO" id="GO:0008615">
    <property type="term" value="P:pyridoxine biosynthetic process"/>
    <property type="evidence" value="ECO:0007669"/>
    <property type="project" value="InterPro"/>
</dbReference>
<evidence type="ECO:0000313" key="9">
    <source>
        <dbReference type="Proteomes" id="UP000676456"/>
    </source>
</evidence>
<dbReference type="GO" id="GO:0004733">
    <property type="term" value="F:pyridoxamine phosphate oxidase activity"/>
    <property type="evidence" value="ECO:0007669"/>
    <property type="project" value="UniProtKB-EC"/>
</dbReference>
<accession>A0A942Z1Q5</accession>
<protein>
    <submittedName>
        <fullName evidence="8">Pyridoxal 5'-phosphate synthase</fullName>
        <ecNumber evidence="8">1.4.3.5</ecNumber>
    </submittedName>
</protein>
<feature type="domain" description="Pyridoxamine 5'-phosphate oxidase N-terminal" evidence="6">
    <location>
        <begin position="42"/>
        <end position="152"/>
    </location>
</feature>
<sequence>MKTTRNILRSLKVLEGDFPEFNTEDIPETPHELFLDWLNVAIEKGVYEPHAMTLSTIDWNGYPDARILILKYVDQFGWYFASSSESKKGQQLKIQSKVALTFYWSLIGRQVRIRGTVAEMGIESSANDFLSRSEIARAGAFIGKQSTTLSSRKDLDEALAKQEEKIKKEPTLVYPSWMLYRIKAEKVEFWQGDKERKHTRLHNRINGDKWLHELLLP</sequence>
<dbReference type="PANTHER" id="PTHR10851">
    <property type="entry name" value="PYRIDOXINE-5-PHOSPHATE OXIDASE"/>
    <property type="match status" value="1"/>
</dbReference>
<dbReference type="NCBIfam" id="NF004231">
    <property type="entry name" value="PRK05679.1"/>
    <property type="match status" value="1"/>
</dbReference>
<gene>
    <name evidence="8" type="ORF">KHA91_03000</name>
</gene>
<dbReference type="InterPro" id="IPR012349">
    <property type="entry name" value="Split_barrel_FMN-bd"/>
</dbReference>
<dbReference type="PANTHER" id="PTHR10851:SF0">
    <property type="entry name" value="PYRIDOXINE-5'-PHOSPHATE OXIDASE"/>
    <property type="match status" value="1"/>
</dbReference>
<evidence type="ECO:0000256" key="4">
    <source>
        <dbReference type="ARBA" id="ARBA00023002"/>
    </source>
</evidence>
<feature type="domain" description="Pyridoxine 5'-phosphate oxidase dimerisation C-terminal" evidence="7">
    <location>
        <begin position="177"/>
        <end position="217"/>
    </location>
</feature>
<evidence type="ECO:0000259" key="7">
    <source>
        <dbReference type="Pfam" id="PF10590"/>
    </source>
</evidence>
<evidence type="ECO:0000259" key="6">
    <source>
        <dbReference type="Pfam" id="PF01243"/>
    </source>
</evidence>
<dbReference type="Pfam" id="PF01243">
    <property type="entry name" value="PNPOx_N"/>
    <property type="match status" value="1"/>
</dbReference>
<feature type="binding site" evidence="5">
    <location>
        <position position="110"/>
    </location>
    <ligand>
        <name>FMN</name>
        <dbReference type="ChEBI" id="CHEBI:58210"/>
    </ligand>
</feature>
<dbReference type="InterPro" id="IPR019740">
    <property type="entry name" value="Pyridox_Oxase_CS"/>
</dbReference>
<evidence type="ECO:0000256" key="5">
    <source>
        <dbReference type="PIRSR" id="PIRSR000190-2"/>
    </source>
</evidence>
<dbReference type="Proteomes" id="UP000676456">
    <property type="component" value="Unassembled WGS sequence"/>
</dbReference>
<dbReference type="Gene3D" id="2.30.110.10">
    <property type="entry name" value="Electron Transport, Fmn-binding Protein, Chain A"/>
    <property type="match status" value="1"/>
</dbReference>
<feature type="binding site" evidence="5">
    <location>
        <position position="87"/>
    </location>
    <ligand>
        <name>FMN</name>
        <dbReference type="ChEBI" id="CHEBI:58210"/>
    </ligand>
</feature>
<dbReference type="SUPFAM" id="SSF50475">
    <property type="entry name" value="FMN-binding split barrel"/>
    <property type="match status" value="1"/>
</dbReference>
<feature type="binding site" evidence="5">
    <location>
        <begin position="145"/>
        <end position="146"/>
    </location>
    <ligand>
        <name>FMN</name>
        <dbReference type="ChEBI" id="CHEBI:58210"/>
    </ligand>
</feature>
<dbReference type="InterPro" id="IPR019576">
    <property type="entry name" value="Pyridoxamine_oxidase_dimer_C"/>
</dbReference>
<dbReference type="AlphaFoldDB" id="A0A942Z1Q5"/>
<comment type="cofactor">
    <cofactor evidence="5">
        <name>FMN</name>
        <dbReference type="ChEBI" id="CHEBI:58210"/>
    </cofactor>
    <text evidence="5">Binds 1 FMN per subunit.</text>
</comment>
<organism evidence="8 9">
    <name type="scientific">Lederbergia citrea</name>
    <dbReference type="NCBI Taxonomy" id="2833581"/>
    <lineage>
        <taxon>Bacteria</taxon>
        <taxon>Bacillati</taxon>
        <taxon>Bacillota</taxon>
        <taxon>Bacilli</taxon>
        <taxon>Bacillales</taxon>
        <taxon>Bacillaceae</taxon>
        <taxon>Lederbergia</taxon>
    </lineage>
</organism>
<evidence type="ECO:0000256" key="1">
    <source>
        <dbReference type="ARBA" id="ARBA00007301"/>
    </source>
</evidence>
<dbReference type="RefSeq" id="WP_213096730.1">
    <property type="nucleotide sequence ID" value="NZ_JAGYPN010000001.1"/>
</dbReference>
<keyword evidence="2" id="KW-0285">Flavoprotein</keyword>
<proteinExistence type="inferred from homology"/>
<keyword evidence="9" id="KW-1185">Reference proteome</keyword>
<dbReference type="EMBL" id="JAGYPN010000001">
    <property type="protein sequence ID" value="MBS4221728.1"/>
    <property type="molecule type" value="Genomic_DNA"/>
</dbReference>
<dbReference type="GO" id="GO:0010181">
    <property type="term" value="F:FMN binding"/>
    <property type="evidence" value="ECO:0007669"/>
    <property type="project" value="InterPro"/>
</dbReference>
<feature type="binding site" evidence="5">
    <location>
        <position position="200"/>
    </location>
    <ligand>
        <name>FMN</name>
        <dbReference type="ChEBI" id="CHEBI:58210"/>
    </ligand>
</feature>
<keyword evidence="4 8" id="KW-0560">Oxidoreductase</keyword>
<feature type="binding site" evidence="5">
    <location>
        <position position="190"/>
    </location>
    <ligand>
        <name>FMN</name>
        <dbReference type="ChEBI" id="CHEBI:58210"/>
    </ligand>
</feature>
<name>A0A942Z1Q5_9BACI</name>
<reference evidence="8 9" key="1">
    <citation type="submission" date="2021-05" db="EMBL/GenBank/DDBJ databases">
        <title>Novel Bacillus species.</title>
        <authorList>
            <person name="Liu G."/>
        </authorList>
    </citation>
    <scope>NUCLEOTIDE SEQUENCE [LARGE SCALE GENOMIC DNA]</scope>
    <source>
        <strain evidence="8 9">FJAT-49682</strain>
    </source>
</reference>
<dbReference type="EC" id="1.4.3.5" evidence="8"/>
<evidence type="ECO:0000256" key="2">
    <source>
        <dbReference type="ARBA" id="ARBA00022630"/>
    </source>
</evidence>
<evidence type="ECO:0000256" key="3">
    <source>
        <dbReference type="ARBA" id="ARBA00022643"/>
    </source>
</evidence>